<name>A0ABW0YNH5_9BACI</name>
<evidence type="ECO:0000256" key="2">
    <source>
        <dbReference type="ARBA" id="ARBA00023125"/>
    </source>
</evidence>
<gene>
    <name evidence="5" type="ORF">ACFPU1_14885</name>
</gene>
<dbReference type="PANTHER" id="PTHR33204:SF37">
    <property type="entry name" value="HTH-TYPE TRANSCRIPTIONAL REGULATOR YODB"/>
    <property type="match status" value="1"/>
</dbReference>
<dbReference type="InterPro" id="IPR036388">
    <property type="entry name" value="WH-like_DNA-bd_sf"/>
</dbReference>
<proteinExistence type="predicted"/>
<sequence length="102" mass="12057">MDYTQMCPKYESAVDILGKKWTALLIRVLLAGPRRFKEIKRQIPDMSDRILTERMKELEEHGIVERRVFPEKPVRIEYTLTEKGESLAPVIEAIQNWGEKWL</sequence>
<protein>
    <submittedName>
        <fullName evidence="5">Winged helix-turn-helix transcriptional regulator</fullName>
    </submittedName>
</protein>
<dbReference type="Gene3D" id="1.10.10.10">
    <property type="entry name" value="Winged helix-like DNA-binding domain superfamily/Winged helix DNA-binding domain"/>
    <property type="match status" value="1"/>
</dbReference>
<keyword evidence="1" id="KW-0805">Transcription regulation</keyword>
<comment type="caution">
    <text evidence="5">The sequence shown here is derived from an EMBL/GenBank/DDBJ whole genome shotgun (WGS) entry which is preliminary data.</text>
</comment>
<dbReference type="InterPro" id="IPR036390">
    <property type="entry name" value="WH_DNA-bd_sf"/>
</dbReference>
<organism evidence="5 6">
    <name type="scientific">Thalassorhabdus alkalitolerans</name>
    <dbReference type="NCBI Taxonomy" id="2282697"/>
    <lineage>
        <taxon>Bacteria</taxon>
        <taxon>Bacillati</taxon>
        <taxon>Bacillota</taxon>
        <taxon>Bacilli</taxon>
        <taxon>Bacillales</taxon>
        <taxon>Bacillaceae</taxon>
        <taxon>Thalassorhabdus</taxon>
    </lineage>
</organism>
<evidence type="ECO:0000256" key="3">
    <source>
        <dbReference type="ARBA" id="ARBA00023163"/>
    </source>
</evidence>
<dbReference type="SUPFAM" id="SSF46785">
    <property type="entry name" value="Winged helix' DNA-binding domain"/>
    <property type="match status" value="1"/>
</dbReference>
<dbReference type="Pfam" id="PF01638">
    <property type="entry name" value="HxlR"/>
    <property type="match status" value="1"/>
</dbReference>
<dbReference type="EMBL" id="JBHSOZ010000009">
    <property type="protein sequence ID" value="MFC5714045.1"/>
    <property type="molecule type" value="Genomic_DNA"/>
</dbReference>
<evidence type="ECO:0000259" key="4">
    <source>
        <dbReference type="PROSITE" id="PS51118"/>
    </source>
</evidence>
<evidence type="ECO:0000313" key="5">
    <source>
        <dbReference type="EMBL" id="MFC5714045.1"/>
    </source>
</evidence>
<dbReference type="RefSeq" id="WP_385942573.1">
    <property type="nucleotide sequence ID" value="NZ_JBHSOZ010000009.1"/>
</dbReference>
<dbReference type="PANTHER" id="PTHR33204">
    <property type="entry name" value="TRANSCRIPTIONAL REGULATOR, MARR FAMILY"/>
    <property type="match status" value="1"/>
</dbReference>
<keyword evidence="2" id="KW-0238">DNA-binding</keyword>
<keyword evidence="6" id="KW-1185">Reference proteome</keyword>
<dbReference type="PROSITE" id="PS51118">
    <property type="entry name" value="HTH_HXLR"/>
    <property type="match status" value="1"/>
</dbReference>
<dbReference type="InterPro" id="IPR002577">
    <property type="entry name" value="HTH_HxlR"/>
</dbReference>
<reference evidence="6" key="1">
    <citation type="journal article" date="2019" name="Int. J. Syst. Evol. Microbiol.">
        <title>The Global Catalogue of Microorganisms (GCM) 10K type strain sequencing project: providing services to taxonomists for standard genome sequencing and annotation.</title>
        <authorList>
            <consortium name="The Broad Institute Genomics Platform"/>
            <consortium name="The Broad Institute Genome Sequencing Center for Infectious Disease"/>
            <person name="Wu L."/>
            <person name="Ma J."/>
        </authorList>
    </citation>
    <scope>NUCLEOTIDE SEQUENCE [LARGE SCALE GENOMIC DNA]</scope>
    <source>
        <strain evidence="6">CECT 7184</strain>
    </source>
</reference>
<keyword evidence="3" id="KW-0804">Transcription</keyword>
<accession>A0ABW0YNH5</accession>
<dbReference type="Proteomes" id="UP001596142">
    <property type="component" value="Unassembled WGS sequence"/>
</dbReference>
<evidence type="ECO:0000256" key="1">
    <source>
        <dbReference type="ARBA" id="ARBA00023015"/>
    </source>
</evidence>
<evidence type="ECO:0000313" key="6">
    <source>
        <dbReference type="Proteomes" id="UP001596142"/>
    </source>
</evidence>
<feature type="domain" description="HTH hxlR-type" evidence="4">
    <location>
        <begin position="7"/>
        <end position="102"/>
    </location>
</feature>